<evidence type="ECO:0000313" key="9">
    <source>
        <dbReference type="Proteomes" id="UP000283634"/>
    </source>
</evidence>
<evidence type="ECO:0000256" key="1">
    <source>
        <dbReference type="ARBA" id="ARBA00004305"/>
    </source>
</evidence>
<dbReference type="GO" id="GO:0005758">
    <property type="term" value="C:mitochondrial intermembrane space"/>
    <property type="evidence" value="ECO:0007669"/>
    <property type="project" value="TreeGrafter"/>
</dbReference>
<dbReference type="CDD" id="cd20270">
    <property type="entry name" value="Complex1_LYR_SDHAF3_LYRM10"/>
    <property type="match status" value="1"/>
</dbReference>
<comment type="caution">
    <text evidence="8">The sequence shown here is derived from an EMBL/GenBank/DDBJ whole genome shotgun (WGS) entry which is preliminary data.</text>
</comment>
<dbReference type="OrthoDB" id="278329at2759"/>
<keyword evidence="5 6" id="KW-0143">Chaperone</keyword>
<keyword evidence="4 6" id="KW-0496">Mitochondrion</keyword>
<dbReference type="GO" id="GO:0005759">
    <property type="term" value="C:mitochondrial matrix"/>
    <property type="evidence" value="ECO:0007669"/>
    <property type="project" value="UniProtKB-SubCell"/>
</dbReference>
<proteinExistence type="inferred from homology"/>
<evidence type="ECO:0000256" key="2">
    <source>
        <dbReference type="ARBA" id="ARBA00006020"/>
    </source>
</evidence>
<dbReference type="GeneID" id="40329078"/>
<dbReference type="Pfam" id="PF13233">
    <property type="entry name" value="Complex1_LYR_2"/>
    <property type="match status" value="1"/>
</dbReference>
<dbReference type="Proteomes" id="UP000283634">
    <property type="component" value="Unassembled WGS sequence"/>
</dbReference>
<dbReference type="RefSeq" id="XP_029238164.1">
    <property type="nucleotide sequence ID" value="XM_029382038.1"/>
</dbReference>
<dbReference type="GO" id="GO:0006105">
    <property type="term" value="P:succinate metabolic process"/>
    <property type="evidence" value="ECO:0007669"/>
    <property type="project" value="TreeGrafter"/>
</dbReference>
<dbReference type="PANTHER" id="PTHR13137:SF6">
    <property type="entry name" value="SUCCINATE DEHYDROGENASE ASSEMBLY FACTOR 3, MITOCHONDRIAL"/>
    <property type="match status" value="1"/>
</dbReference>
<comment type="function">
    <text evidence="6">Plays an essential role in the assembly of succinate dehydrogenase (SDH), an enzyme complex (also referred to as respiratory complex II) that is a component of both the tricarboxylic acid (TCA) cycle and the mitochondrial electron transport chain, and which couples the oxidation of succinate to fumarate with the reduction of ubiquinone (coenzyme Q) to ubiquinol. Promotes maturation of the iron-sulfur protein subunit of the SDH catalytic dimer, protecting it from the deleterious effects of oxidants. May act together with SDHAF1.</text>
</comment>
<dbReference type="VEuPathDB" id="TriTrypDB:TRSC58_01938"/>
<keyword evidence="9" id="KW-1185">Reference proteome</keyword>
<comment type="similarity">
    <text evidence="2 6">Belongs to the complex I LYR family. SDHAF3 subfamily.</text>
</comment>
<dbReference type="EMBL" id="MKGL01000160">
    <property type="protein sequence ID" value="RNF04547.1"/>
    <property type="molecule type" value="Genomic_DNA"/>
</dbReference>
<feature type="region of interest" description="Disordered" evidence="7">
    <location>
        <begin position="18"/>
        <end position="39"/>
    </location>
</feature>
<evidence type="ECO:0000256" key="3">
    <source>
        <dbReference type="ARBA" id="ARBA00022946"/>
    </source>
</evidence>
<sequence length="183" mass="21174">MRRAVPFNLTPAILAPAMSNGNHGGDGVAGEPHDGSGNTDGMVHSFTCSSTRIAEGHRVLVPLPHPTELEAVVFRGDTWRQAMRRLYHIIFKLHRLRLHPMQREFGDRFVQVEFQRHMDATEKHARIFYQSWYGYVAQLETGQTSRELTEEERRQLTPEQKEKLRELRGHVMQVRQTDSDFVL</sequence>
<evidence type="ECO:0000256" key="5">
    <source>
        <dbReference type="ARBA" id="ARBA00023186"/>
    </source>
</evidence>
<evidence type="ECO:0000256" key="7">
    <source>
        <dbReference type="SAM" id="MobiDB-lite"/>
    </source>
</evidence>
<gene>
    <name evidence="8" type="ORF">TraAM80_05145</name>
</gene>
<dbReference type="InterPro" id="IPR008381">
    <property type="entry name" value="SDHAF3/Sdh7"/>
</dbReference>
<protein>
    <recommendedName>
        <fullName evidence="6">Succinate dehydrogenase assembly factor 3</fullName>
        <shortName evidence="6">SDH assembly factor 3</shortName>
        <shortName evidence="6">SDHAF3</shortName>
    </recommendedName>
</protein>
<dbReference type="PANTHER" id="PTHR13137">
    <property type="entry name" value="DC11 ACN9 HOMOLOG"/>
    <property type="match status" value="1"/>
</dbReference>
<organism evidence="8 9">
    <name type="scientific">Trypanosoma rangeli</name>
    <dbReference type="NCBI Taxonomy" id="5698"/>
    <lineage>
        <taxon>Eukaryota</taxon>
        <taxon>Discoba</taxon>
        <taxon>Euglenozoa</taxon>
        <taxon>Kinetoplastea</taxon>
        <taxon>Metakinetoplastina</taxon>
        <taxon>Trypanosomatida</taxon>
        <taxon>Trypanosomatidae</taxon>
        <taxon>Trypanosoma</taxon>
        <taxon>Herpetosoma</taxon>
    </lineage>
</organism>
<name>A0A422NGH6_TRYRA</name>
<dbReference type="OMA" id="SFRSEAW"/>
<comment type="subcellular location">
    <subcellularLocation>
        <location evidence="1 6">Mitochondrion matrix</location>
    </subcellularLocation>
</comment>
<dbReference type="GO" id="GO:0034553">
    <property type="term" value="P:mitochondrial respiratory chain complex II assembly"/>
    <property type="evidence" value="ECO:0007669"/>
    <property type="project" value="UniProtKB-UniRule"/>
</dbReference>
<reference evidence="8 9" key="1">
    <citation type="journal article" date="2018" name="BMC Genomics">
        <title>Genomic comparison of Trypanosoma conorhini and Trypanosoma rangeli to Trypanosoma cruzi strains of high and low virulence.</title>
        <authorList>
            <person name="Bradwell K.R."/>
            <person name="Koparde V.N."/>
            <person name="Matveyev A.V."/>
            <person name="Serrano M.G."/>
            <person name="Alves J.M."/>
            <person name="Parikh H."/>
            <person name="Huang B."/>
            <person name="Lee V."/>
            <person name="Espinosa-Alvarez O."/>
            <person name="Ortiz P.A."/>
            <person name="Costa-Martins A.G."/>
            <person name="Teixeira M.M."/>
            <person name="Buck G.A."/>
        </authorList>
    </citation>
    <scope>NUCLEOTIDE SEQUENCE [LARGE SCALE GENOMIC DNA]</scope>
    <source>
        <strain evidence="8 9">AM80</strain>
    </source>
</reference>
<keyword evidence="3" id="KW-0809">Transit peptide</keyword>
<dbReference type="AlphaFoldDB" id="A0A422NGH6"/>
<evidence type="ECO:0000256" key="6">
    <source>
        <dbReference type="RuleBase" id="RU368039"/>
    </source>
</evidence>
<evidence type="ECO:0000256" key="4">
    <source>
        <dbReference type="ARBA" id="ARBA00023128"/>
    </source>
</evidence>
<evidence type="ECO:0000313" key="8">
    <source>
        <dbReference type="EMBL" id="RNF04547.1"/>
    </source>
</evidence>
<accession>A0A422NGH6</accession>
<comment type="subunit">
    <text evidence="6">Interacts with the iron-sulfur protein subunit within the SDH catalytic dimer.</text>
</comment>